<accession>A0A371HIX8</accession>
<sequence length="165" mass="18876">MLVHDLDTVGNNVQNGKQHNYVGDQQLGDDYDVPLDVEEKQEMQRQSSTRYTFDEYVILTDGEEHECYHESMESEERQKACERKSQTKPVTQPLCPLKQNPYSHSFAMALFTSSVPKLQDPFCAMTCTSTWYIVLRLTCQGDKARAYHLSLDMLGGHGLDTPFCN</sequence>
<reference evidence="1" key="1">
    <citation type="submission" date="2018-05" db="EMBL/GenBank/DDBJ databases">
        <title>Draft genome of Mucuna pruriens seed.</title>
        <authorList>
            <person name="Nnadi N.E."/>
            <person name="Vos R."/>
            <person name="Hasami M.H."/>
            <person name="Devisetty U.K."/>
            <person name="Aguiy J.C."/>
        </authorList>
    </citation>
    <scope>NUCLEOTIDE SEQUENCE [LARGE SCALE GENOMIC DNA]</scope>
    <source>
        <strain evidence="1">JCA_2017</strain>
    </source>
</reference>
<dbReference type="EMBL" id="QJKJ01002466">
    <property type="protein sequence ID" value="RDY02757.1"/>
    <property type="molecule type" value="Genomic_DNA"/>
</dbReference>
<evidence type="ECO:0000313" key="1">
    <source>
        <dbReference type="EMBL" id="RDY02757.1"/>
    </source>
</evidence>
<comment type="caution">
    <text evidence="1">The sequence shown here is derived from an EMBL/GenBank/DDBJ whole genome shotgun (WGS) entry which is preliminary data.</text>
</comment>
<gene>
    <name evidence="1" type="ORF">CR513_13745</name>
</gene>
<proteinExistence type="predicted"/>
<evidence type="ECO:0000313" key="2">
    <source>
        <dbReference type="Proteomes" id="UP000257109"/>
    </source>
</evidence>
<dbReference type="Proteomes" id="UP000257109">
    <property type="component" value="Unassembled WGS sequence"/>
</dbReference>
<keyword evidence="2" id="KW-1185">Reference proteome</keyword>
<protein>
    <submittedName>
        <fullName evidence="1">Uncharacterized protein</fullName>
    </submittedName>
</protein>
<dbReference type="AlphaFoldDB" id="A0A371HIX8"/>
<organism evidence="1 2">
    <name type="scientific">Mucuna pruriens</name>
    <name type="common">Velvet bean</name>
    <name type="synonym">Dolichos pruriens</name>
    <dbReference type="NCBI Taxonomy" id="157652"/>
    <lineage>
        <taxon>Eukaryota</taxon>
        <taxon>Viridiplantae</taxon>
        <taxon>Streptophyta</taxon>
        <taxon>Embryophyta</taxon>
        <taxon>Tracheophyta</taxon>
        <taxon>Spermatophyta</taxon>
        <taxon>Magnoliopsida</taxon>
        <taxon>eudicotyledons</taxon>
        <taxon>Gunneridae</taxon>
        <taxon>Pentapetalae</taxon>
        <taxon>rosids</taxon>
        <taxon>fabids</taxon>
        <taxon>Fabales</taxon>
        <taxon>Fabaceae</taxon>
        <taxon>Papilionoideae</taxon>
        <taxon>50 kb inversion clade</taxon>
        <taxon>NPAAA clade</taxon>
        <taxon>indigoferoid/millettioid clade</taxon>
        <taxon>Phaseoleae</taxon>
        <taxon>Mucuna</taxon>
    </lineage>
</organism>
<feature type="non-terminal residue" evidence="1">
    <location>
        <position position="1"/>
    </location>
</feature>
<name>A0A371HIX8_MUCPR</name>